<feature type="compositionally biased region" description="Polar residues" evidence="1">
    <location>
        <begin position="59"/>
        <end position="99"/>
    </location>
</feature>
<dbReference type="OMA" id="MEPSHRE"/>
<sequence>MASSEDDEDIQAYLQNLSKKTTSKPDHTRKFKLSLSDEDIDVSSISISEDHSDGDMEQDNQVRANSSLDSTSQPLQQINHSISNRSMVRSANSSTNSIDSAVPNMQDLQSIPDDDDLFNDSQTKSTASPSESFQLQVHNIDELLSDTNEINEELSSHRESAEEIEEDVNHDSYDRDDDYSSIKSQDNISSDNRSQNSLAEDIKSISNLESSIQTIRDETHSVHKSIQSDIESLHYSTDDFVTEDSSARKESLILSRSATSDTDYSTSSDTTSSSRRSVVNTKSNSKDIIVKDAEVQTDSPPRQGNIQTSIGPSYGHEYLDPAPIATHVISPDALEAVTAYNPMTVALNNMLRDQLNLTKNFVDSNRRLYNAEIDNIQSNSYHYVTLQDTKRYIQENRRPRLTYEEALKQVLAEQEY</sequence>
<feature type="compositionally biased region" description="Basic and acidic residues" evidence="1">
    <location>
        <begin position="154"/>
        <end position="173"/>
    </location>
</feature>
<dbReference type="PANTHER" id="PTHR22409:SF2">
    <property type="entry name" value="CHROMOSOME 19 OPEN READING FRAME 44"/>
    <property type="match status" value="1"/>
</dbReference>
<feature type="compositionally biased region" description="Low complexity" evidence="1">
    <location>
        <begin position="255"/>
        <end position="277"/>
    </location>
</feature>
<organism evidence="3 4">
    <name type="scientific">Trichoplax adhaerens</name>
    <name type="common">Trichoplax reptans</name>
    <dbReference type="NCBI Taxonomy" id="10228"/>
    <lineage>
        <taxon>Eukaryota</taxon>
        <taxon>Metazoa</taxon>
        <taxon>Placozoa</taxon>
        <taxon>Uniplacotomia</taxon>
        <taxon>Trichoplacea</taxon>
        <taxon>Trichoplacidae</taxon>
        <taxon>Trichoplax</taxon>
    </lineage>
</organism>
<dbReference type="PhylomeDB" id="B3S3X7"/>
<gene>
    <name evidence="3" type="ORF">TRIADDRAFT_58882</name>
</gene>
<evidence type="ECO:0000256" key="1">
    <source>
        <dbReference type="SAM" id="MobiDB-lite"/>
    </source>
</evidence>
<reference evidence="3 4" key="1">
    <citation type="journal article" date="2008" name="Nature">
        <title>The Trichoplax genome and the nature of placozoans.</title>
        <authorList>
            <person name="Srivastava M."/>
            <person name="Begovic E."/>
            <person name="Chapman J."/>
            <person name="Putnam N.H."/>
            <person name="Hellsten U."/>
            <person name="Kawashima T."/>
            <person name="Kuo A."/>
            <person name="Mitros T."/>
            <person name="Salamov A."/>
            <person name="Carpenter M.L."/>
            <person name="Signorovitch A.Y."/>
            <person name="Moreno M.A."/>
            <person name="Kamm K."/>
            <person name="Grimwood J."/>
            <person name="Schmutz J."/>
            <person name="Shapiro H."/>
            <person name="Grigoriev I.V."/>
            <person name="Buss L.W."/>
            <person name="Schierwater B."/>
            <person name="Dellaporta S.L."/>
            <person name="Rokhsar D.S."/>
        </authorList>
    </citation>
    <scope>NUCLEOTIDE SEQUENCE [LARGE SCALE GENOMIC DNA]</scope>
    <source>
        <strain evidence="3 4">Grell-BS-1999</strain>
    </source>
</reference>
<dbReference type="InParanoid" id="B3S3X7"/>
<feature type="compositionally biased region" description="Polar residues" evidence="1">
    <location>
        <begin position="182"/>
        <end position="197"/>
    </location>
</feature>
<protein>
    <recommendedName>
        <fullName evidence="2">DUF4614 domain-containing protein</fullName>
    </recommendedName>
</protein>
<dbReference type="OrthoDB" id="2151530at2759"/>
<feature type="region of interest" description="Disordered" evidence="1">
    <location>
        <begin position="152"/>
        <end position="197"/>
    </location>
</feature>
<keyword evidence="4" id="KW-1185">Reference proteome</keyword>
<feature type="region of interest" description="Disordered" evidence="1">
    <location>
        <begin position="16"/>
        <end position="35"/>
    </location>
</feature>
<dbReference type="Pfam" id="PF15391">
    <property type="entry name" value="DUF4614"/>
    <property type="match status" value="1"/>
</dbReference>
<name>B3S3X7_TRIAD</name>
<dbReference type="EMBL" id="DS985249">
    <property type="protein sequence ID" value="EDV22357.1"/>
    <property type="molecule type" value="Genomic_DNA"/>
</dbReference>
<dbReference type="RefSeq" id="XP_002114901.1">
    <property type="nucleotide sequence ID" value="XM_002114865.1"/>
</dbReference>
<dbReference type="PANTHER" id="PTHR22409">
    <property type="entry name" value="CHROMOSOME 19 OPEN READING FRAME 44"/>
    <property type="match status" value="1"/>
</dbReference>
<evidence type="ECO:0000313" key="4">
    <source>
        <dbReference type="Proteomes" id="UP000009022"/>
    </source>
</evidence>
<dbReference type="InterPro" id="IPR040120">
    <property type="entry name" value="C19orf44-like"/>
</dbReference>
<dbReference type="AlphaFoldDB" id="B3S3X7"/>
<evidence type="ECO:0000259" key="2">
    <source>
        <dbReference type="Pfam" id="PF15391"/>
    </source>
</evidence>
<dbReference type="InterPro" id="IPR027884">
    <property type="entry name" value="DUF4614"/>
</dbReference>
<dbReference type="GeneID" id="6756303"/>
<dbReference type="HOGENOM" id="CLU_661112_0_0_1"/>
<dbReference type="eggNOG" id="ENOG502RMHR">
    <property type="taxonomic scope" value="Eukaryota"/>
</dbReference>
<feature type="region of interest" description="Disordered" evidence="1">
    <location>
        <begin position="242"/>
        <end position="283"/>
    </location>
</feature>
<proteinExistence type="predicted"/>
<dbReference type="KEGG" id="tad:TRIADDRAFT_58882"/>
<accession>B3S3X7</accession>
<feature type="compositionally biased region" description="Polar residues" evidence="1">
    <location>
        <begin position="119"/>
        <end position="132"/>
    </location>
</feature>
<feature type="region of interest" description="Disordered" evidence="1">
    <location>
        <begin position="41"/>
        <end position="132"/>
    </location>
</feature>
<dbReference type="Proteomes" id="UP000009022">
    <property type="component" value="Unassembled WGS sequence"/>
</dbReference>
<evidence type="ECO:0000313" key="3">
    <source>
        <dbReference type="EMBL" id="EDV22357.1"/>
    </source>
</evidence>
<feature type="domain" description="DUF4614" evidence="2">
    <location>
        <begin position="234"/>
        <end position="397"/>
    </location>
</feature>
<dbReference type="CTD" id="6756303"/>